<dbReference type="Proteomes" id="UP000198583">
    <property type="component" value="Unassembled WGS sequence"/>
</dbReference>
<protein>
    <submittedName>
        <fullName evidence="1">Uncharacterized protein</fullName>
    </submittedName>
</protein>
<keyword evidence="2" id="KW-1185">Reference proteome</keyword>
<dbReference type="EMBL" id="FOYL01000027">
    <property type="protein sequence ID" value="SFR30070.1"/>
    <property type="molecule type" value="Genomic_DNA"/>
</dbReference>
<proteinExistence type="predicted"/>
<evidence type="ECO:0000313" key="1">
    <source>
        <dbReference type="EMBL" id="SFR30070.1"/>
    </source>
</evidence>
<sequence>MVAWTEDVLRQRRQELIGSGALDEADRLLEVLAVTALTAELIAALDRGDIVAASFHAGNLSRQVQRLRPL</sequence>
<organism evidence="1 2">
    <name type="scientific">Lentzea waywayandensis</name>
    <dbReference type="NCBI Taxonomy" id="84724"/>
    <lineage>
        <taxon>Bacteria</taxon>
        <taxon>Bacillati</taxon>
        <taxon>Actinomycetota</taxon>
        <taxon>Actinomycetes</taxon>
        <taxon>Pseudonocardiales</taxon>
        <taxon>Pseudonocardiaceae</taxon>
        <taxon>Lentzea</taxon>
    </lineage>
</organism>
<evidence type="ECO:0000313" key="2">
    <source>
        <dbReference type="Proteomes" id="UP000198583"/>
    </source>
</evidence>
<reference evidence="2" key="1">
    <citation type="submission" date="2016-10" db="EMBL/GenBank/DDBJ databases">
        <authorList>
            <person name="Varghese N."/>
            <person name="Submissions S."/>
        </authorList>
    </citation>
    <scope>NUCLEOTIDE SEQUENCE [LARGE SCALE GENOMIC DNA]</scope>
    <source>
        <strain evidence="2">DSM 44232</strain>
    </source>
</reference>
<accession>A0A1I6FJG2</accession>
<gene>
    <name evidence="1" type="ORF">SAMN04488564_1276</name>
</gene>
<dbReference type="AlphaFoldDB" id="A0A1I6FJG2"/>
<name>A0A1I6FJG2_9PSEU</name>